<evidence type="ECO:0000313" key="3">
    <source>
        <dbReference type="Proteomes" id="UP001227162"/>
    </source>
</evidence>
<dbReference type="EMBL" id="JANFFA010000003">
    <property type="protein sequence ID" value="MDQ2094909.1"/>
    <property type="molecule type" value="Genomic_DNA"/>
</dbReference>
<dbReference type="RefSeq" id="WP_317626517.1">
    <property type="nucleotide sequence ID" value="NZ_JANFFA010000003.1"/>
</dbReference>
<comment type="caution">
    <text evidence="2">The sequence shown here is derived from an EMBL/GenBank/DDBJ whole genome shotgun (WGS) entry which is preliminary data.</text>
</comment>
<reference evidence="2" key="2">
    <citation type="submission" date="2023-04" db="EMBL/GenBank/DDBJ databases">
        <title>'Rhodoalgimonas zhirmunskyi' gen. nov., isolated from a red alga.</title>
        <authorList>
            <person name="Nedashkovskaya O.I."/>
            <person name="Otstavnykh N.Y."/>
            <person name="Bystritskaya E.P."/>
            <person name="Balabanova L.A."/>
            <person name="Isaeva M.P."/>
        </authorList>
    </citation>
    <scope>NUCLEOTIDE SEQUENCE</scope>
    <source>
        <strain evidence="2">10Alg 79</strain>
    </source>
</reference>
<evidence type="ECO:0000313" key="2">
    <source>
        <dbReference type="EMBL" id="MDQ2094909.1"/>
    </source>
</evidence>
<organism evidence="2 3">
    <name type="scientific">Rhodalgimonas zhirmunskyi</name>
    <dbReference type="NCBI Taxonomy" id="2964767"/>
    <lineage>
        <taxon>Bacteria</taxon>
        <taxon>Pseudomonadati</taxon>
        <taxon>Pseudomonadota</taxon>
        <taxon>Alphaproteobacteria</taxon>
        <taxon>Rhodobacterales</taxon>
        <taxon>Roseobacteraceae</taxon>
        <taxon>Rhodalgimonas</taxon>
    </lineage>
</organism>
<protein>
    <submittedName>
        <fullName evidence="2">Hint domain-containing protein</fullName>
    </submittedName>
</protein>
<dbReference type="Proteomes" id="UP001227162">
    <property type="component" value="Unassembled WGS sequence"/>
</dbReference>
<dbReference type="AlphaFoldDB" id="A0AAJ1X676"/>
<evidence type="ECO:0000259" key="1">
    <source>
        <dbReference type="Pfam" id="PF13403"/>
    </source>
</evidence>
<sequence length="226" mass="24499">MRKYEVLSLASDGSVQESQHIAPATDAFEAAFSAFARGTMIGTIDGPCAIEDLEPGMLITTDGAPQPVIWIGRMTLVPSAPIDDQRRLKLTRIMADSFGLARPMPDLVLGHGARLLRTPSEMREMAMQANILTPARAFLDGMNVIEITPQTPVSLYHICLPHHAIIRTAGLEVESYHPGANLLRDMAGNTRALFLSLFPHIGTPDAFGPLAHPRAGQKTLEQLGLM</sequence>
<proteinExistence type="predicted"/>
<keyword evidence="3" id="KW-1185">Reference proteome</keyword>
<feature type="domain" description="Hedgehog/Intein (Hint)" evidence="1">
    <location>
        <begin position="34"/>
        <end position="179"/>
    </location>
</feature>
<reference evidence="2" key="1">
    <citation type="submission" date="2022-07" db="EMBL/GenBank/DDBJ databases">
        <authorList>
            <person name="Otstavnykh N."/>
            <person name="Isaeva M."/>
            <person name="Bystritskaya E."/>
        </authorList>
    </citation>
    <scope>NUCLEOTIDE SEQUENCE</scope>
    <source>
        <strain evidence="2">10Alg 79</strain>
    </source>
</reference>
<dbReference type="InterPro" id="IPR028992">
    <property type="entry name" value="Hedgehog/Intein_dom"/>
</dbReference>
<dbReference type="Pfam" id="PF13403">
    <property type="entry name" value="Hint_2"/>
    <property type="match status" value="1"/>
</dbReference>
<dbReference type="InterPro" id="IPR036844">
    <property type="entry name" value="Hint_dom_sf"/>
</dbReference>
<accession>A0AAJ1X676</accession>
<gene>
    <name evidence="2" type="ORF">NOI20_12370</name>
</gene>
<dbReference type="SUPFAM" id="SSF51294">
    <property type="entry name" value="Hedgehog/intein (Hint) domain"/>
    <property type="match status" value="1"/>
</dbReference>
<name>A0AAJ1X676_9RHOB</name>